<name>A0ABS7JQY0_9SPHN</name>
<keyword evidence="3" id="KW-0560">Oxidoreductase</keyword>
<sequence length="237" mass="26594">MKFVLPDTQAARATLKDEFYETGRCSIAPILSDENALALETFLAEFEDWHRMRGFQSRRFDMPPRRTWEGNPDAVAESDQIERAIATDSGKAFAYRYDAISMVPDELAAMGETPLAALRKAFTDESTLAFIRELSEEEAVREVEIQATRFREGDFLSQHHDGPTHDRKVATVLGLSRDWIADWGGNLLFPSVDERIEGLSPGFNRLDLFGVPQFHLVTAVAASAPRPRIAVSGWFVS</sequence>
<evidence type="ECO:0000313" key="6">
    <source>
        <dbReference type="Proteomes" id="UP000782554"/>
    </source>
</evidence>
<keyword evidence="6" id="KW-1185">Reference proteome</keyword>
<comment type="cofactor">
    <cofactor evidence="1">
        <name>L-ascorbate</name>
        <dbReference type="ChEBI" id="CHEBI:38290"/>
    </cofactor>
</comment>
<evidence type="ECO:0000313" key="5">
    <source>
        <dbReference type="EMBL" id="MBX7500060.1"/>
    </source>
</evidence>
<evidence type="ECO:0000256" key="2">
    <source>
        <dbReference type="ARBA" id="ARBA00022964"/>
    </source>
</evidence>
<dbReference type="InterPro" id="IPR039558">
    <property type="entry name" value="TPA1/OFD1_N"/>
</dbReference>
<dbReference type="RefSeq" id="WP_221600052.1">
    <property type="nucleotide sequence ID" value="NZ_JAIGNU010000001.1"/>
</dbReference>
<evidence type="ECO:0000256" key="1">
    <source>
        <dbReference type="ARBA" id="ARBA00001961"/>
    </source>
</evidence>
<dbReference type="SMART" id="SM00702">
    <property type="entry name" value="P4Hc"/>
    <property type="match status" value="1"/>
</dbReference>
<comment type="caution">
    <text evidence="5">The sequence shown here is derived from an EMBL/GenBank/DDBJ whole genome shotgun (WGS) entry which is preliminary data.</text>
</comment>
<reference evidence="5 6" key="1">
    <citation type="submission" date="2021-08" db="EMBL/GenBank/DDBJ databases">
        <title>Comparative Genomics Analysis of the Genus Qipengyuania Reveals Extensive Genetic Diversity and Metabolic Versatility, Including the Description of Fifteen Novel Species.</title>
        <authorList>
            <person name="Liu Y."/>
        </authorList>
    </citation>
    <scope>NUCLEOTIDE SEQUENCE [LARGE SCALE GENOMIC DNA]</scope>
    <source>
        <strain evidence="5 6">YG27</strain>
    </source>
</reference>
<keyword evidence="2" id="KW-0223">Dioxygenase</keyword>
<dbReference type="Proteomes" id="UP000782554">
    <property type="component" value="Unassembled WGS sequence"/>
</dbReference>
<dbReference type="InterPro" id="IPR006620">
    <property type="entry name" value="Pro_4_hyd_alph"/>
</dbReference>
<organism evidence="5 6">
    <name type="scientific">Qipengyuania mesophila</name>
    <dbReference type="NCBI Taxonomy" id="2867246"/>
    <lineage>
        <taxon>Bacteria</taxon>
        <taxon>Pseudomonadati</taxon>
        <taxon>Pseudomonadota</taxon>
        <taxon>Alphaproteobacteria</taxon>
        <taxon>Sphingomonadales</taxon>
        <taxon>Erythrobacteraceae</taxon>
        <taxon>Qipengyuania</taxon>
    </lineage>
</organism>
<evidence type="ECO:0000256" key="3">
    <source>
        <dbReference type="ARBA" id="ARBA00023002"/>
    </source>
</evidence>
<gene>
    <name evidence="5" type="ORF">K3181_01220</name>
</gene>
<protein>
    <submittedName>
        <fullName evidence="5">2OG-Fe(II) oxygenase</fullName>
    </submittedName>
</protein>
<dbReference type="InterPro" id="IPR051842">
    <property type="entry name" value="uS12_prolyl_hydroxylase"/>
</dbReference>
<dbReference type="EMBL" id="JAIGNU010000001">
    <property type="protein sequence ID" value="MBX7500060.1"/>
    <property type="molecule type" value="Genomic_DNA"/>
</dbReference>
<evidence type="ECO:0000259" key="4">
    <source>
        <dbReference type="SMART" id="SM00702"/>
    </source>
</evidence>
<proteinExistence type="predicted"/>
<dbReference type="PANTHER" id="PTHR12117:SF0">
    <property type="entry name" value="PROLYL 3-HYDROXYLASE OGFOD1"/>
    <property type="match status" value="1"/>
</dbReference>
<feature type="domain" description="Prolyl 4-hydroxylase alpha subunit" evidence="4">
    <location>
        <begin position="22"/>
        <end position="236"/>
    </location>
</feature>
<dbReference type="PANTHER" id="PTHR12117">
    <property type="entry name" value="HISTONE ACETYLTRANSFERASE COMPLEX"/>
    <property type="match status" value="1"/>
</dbReference>
<accession>A0ABS7JQY0</accession>
<dbReference type="Gene3D" id="2.60.120.620">
    <property type="entry name" value="q2cbj1_9rhob like domain"/>
    <property type="match status" value="1"/>
</dbReference>
<dbReference type="Pfam" id="PF13661">
    <property type="entry name" value="2OG-FeII_Oxy_4"/>
    <property type="match status" value="1"/>
</dbReference>